<dbReference type="InterPro" id="IPR029071">
    <property type="entry name" value="Ubiquitin-like_domsf"/>
</dbReference>
<dbReference type="PROSITE" id="PS50053">
    <property type="entry name" value="UBIQUITIN_2"/>
    <property type="match status" value="1"/>
</dbReference>
<dbReference type="AlphaFoldDB" id="A0A6J7UXI3"/>
<feature type="domain" description="Ubiquitin-like" evidence="1">
    <location>
        <begin position="15"/>
        <end position="77"/>
    </location>
</feature>
<dbReference type="EMBL" id="CAFBQP010000203">
    <property type="protein sequence ID" value="CAB5069158.1"/>
    <property type="molecule type" value="Genomic_DNA"/>
</dbReference>
<protein>
    <submittedName>
        <fullName evidence="2">Unannotated protein</fullName>
    </submittedName>
</protein>
<dbReference type="InterPro" id="IPR000626">
    <property type="entry name" value="Ubiquitin-like_dom"/>
</dbReference>
<dbReference type="SUPFAM" id="SSF54236">
    <property type="entry name" value="Ubiquitin-like"/>
    <property type="match status" value="1"/>
</dbReference>
<reference evidence="2" key="1">
    <citation type="submission" date="2020-05" db="EMBL/GenBank/DDBJ databases">
        <authorList>
            <person name="Chiriac C."/>
            <person name="Salcher M."/>
            <person name="Ghai R."/>
            <person name="Kavagutti S V."/>
        </authorList>
    </citation>
    <scope>NUCLEOTIDE SEQUENCE</scope>
</reference>
<evidence type="ECO:0000259" key="1">
    <source>
        <dbReference type="PROSITE" id="PS50053"/>
    </source>
</evidence>
<proteinExistence type="predicted"/>
<organism evidence="2">
    <name type="scientific">freshwater metagenome</name>
    <dbReference type="NCBI Taxonomy" id="449393"/>
    <lineage>
        <taxon>unclassified sequences</taxon>
        <taxon>metagenomes</taxon>
        <taxon>ecological metagenomes</taxon>
    </lineage>
</organism>
<name>A0A6J7UXI3_9ZZZZ</name>
<sequence length="267" mass="30539">MQLQKHFGQTGGAKRHIQIITMSGAKIEVDIDTKLHVDDLKKLIESQAGLEKDRQNLVYWPEGWYVGEHKILKNSDLLSIIPLDSKLEILLGPDEPMCQIVSIEDDVKYLSTKYEMKDAPCRLWTFKLENGEIFKVYRTNRPKGGGKYITYLVPRKDEDITTSKAHIYNNIYDVIAYSGSTFGVTPRDGFVIELALKTHETDQNKALNVRDPLILVEHDLPVFCECGLIVDLSKMKKHVKTKKHQTGDEKGKKFMERASAYVSKWTP</sequence>
<gene>
    <name evidence="2" type="ORF">UFOPK4306_02707</name>
</gene>
<dbReference type="Gene3D" id="3.10.20.90">
    <property type="entry name" value="Phosphatidylinositol 3-kinase Catalytic Subunit, Chain A, domain 1"/>
    <property type="match status" value="1"/>
</dbReference>
<evidence type="ECO:0000313" key="2">
    <source>
        <dbReference type="EMBL" id="CAB5069158.1"/>
    </source>
</evidence>
<accession>A0A6J7UXI3</accession>